<evidence type="ECO:0000313" key="3">
    <source>
        <dbReference type="EMBL" id="OQK17986.1"/>
    </source>
</evidence>
<dbReference type="NCBIfam" id="TIGR04073">
    <property type="entry name" value="exo_TIGR04073"/>
    <property type="match status" value="1"/>
</dbReference>
<evidence type="ECO:0008006" key="5">
    <source>
        <dbReference type="Google" id="ProtNLM"/>
    </source>
</evidence>
<keyword evidence="4" id="KW-1185">Reference proteome</keyword>
<dbReference type="OrthoDB" id="8548499at2"/>
<accession>A0A1V8M8Z2</accession>
<evidence type="ECO:0000256" key="1">
    <source>
        <dbReference type="SAM" id="MobiDB-lite"/>
    </source>
</evidence>
<dbReference type="PROSITE" id="PS51257">
    <property type="entry name" value="PROKAR_LIPOPROTEIN"/>
    <property type="match status" value="1"/>
</dbReference>
<dbReference type="EMBL" id="LPUF01000001">
    <property type="protein sequence ID" value="OQK17986.1"/>
    <property type="molecule type" value="Genomic_DNA"/>
</dbReference>
<feature type="region of interest" description="Disordered" evidence="1">
    <location>
        <begin position="29"/>
        <end position="72"/>
    </location>
</feature>
<evidence type="ECO:0000313" key="4">
    <source>
        <dbReference type="Proteomes" id="UP000191980"/>
    </source>
</evidence>
<keyword evidence="2" id="KW-0732">Signal</keyword>
<gene>
    <name evidence="3" type="ORF">AU255_09050</name>
</gene>
<proteinExistence type="predicted"/>
<name>A0A1V8M8Z2_9GAMM</name>
<feature type="compositionally biased region" description="Polar residues" evidence="1">
    <location>
        <begin position="55"/>
        <end position="66"/>
    </location>
</feature>
<dbReference type="RefSeq" id="WP_080522591.1">
    <property type="nucleotide sequence ID" value="NZ_LPUF01000001.1"/>
</dbReference>
<protein>
    <recommendedName>
        <fullName evidence="5">Exosortase</fullName>
    </recommendedName>
</protein>
<feature type="compositionally biased region" description="Polar residues" evidence="1">
    <location>
        <begin position="29"/>
        <end position="47"/>
    </location>
</feature>
<sequence length="169" mass="18234">MKFNKTIVLALLASILLSFSCISNATEVETGSQENTTGAETDSQKSTTKAETDSQKNTTETETGSQKKAKDTYGSKIGNKTLRALANISAGVIEIPKNIIIVSNRTNLLYGLTGGTGLGILNTVGRISVGVLDLLTFPLATKSITQPVYPWNHYLDVYTAYDDMFVLDF</sequence>
<feature type="chain" id="PRO_5012867682" description="Exosortase" evidence="2">
    <location>
        <begin position="26"/>
        <end position="169"/>
    </location>
</feature>
<dbReference type="AlphaFoldDB" id="A0A1V8M8Z2"/>
<dbReference type="Proteomes" id="UP000191980">
    <property type="component" value="Unassembled WGS sequence"/>
</dbReference>
<evidence type="ECO:0000256" key="2">
    <source>
        <dbReference type="SAM" id="SignalP"/>
    </source>
</evidence>
<organism evidence="3 4">
    <name type="scientific">Methyloprofundus sedimenti</name>
    <dbReference type="NCBI Taxonomy" id="1420851"/>
    <lineage>
        <taxon>Bacteria</taxon>
        <taxon>Pseudomonadati</taxon>
        <taxon>Pseudomonadota</taxon>
        <taxon>Gammaproteobacteria</taxon>
        <taxon>Methylococcales</taxon>
        <taxon>Methylococcaceae</taxon>
        <taxon>Methyloprofundus</taxon>
    </lineage>
</organism>
<feature type="signal peptide" evidence="2">
    <location>
        <begin position="1"/>
        <end position="25"/>
    </location>
</feature>
<dbReference type="InterPro" id="IPR023824">
    <property type="entry name" value="CHP04073_exosortase-affil"/>
</dbReference>
<comment type="caution">
    <text evidence="3">The sequence shown here is derived from an EMBL/GenBank/DDBJ whole genome shotgun (WGS) entry which is preliminary data.</text>
</comment>
<reference evidence="3 4" key="1">
    <citation type="submission" date="2015-12" db="EMBL/GenBank/DDBJ databases">
        <authorList>
            <person name="Shamseldin A."/>
            <person name="Moawad H."/>
            <person name="Abd El-Rahim W.M."/>
            <person name="Sadowsky M.J."/>
        </authorList>
    </citation>
    <scope>NUCLEOTIDE SEQUENCE [LARGE SCALE GENOMIC DNA]</scope>
    <source>
        <strain evidence="3 4">WF1</strain>
    </source>
</reference>